<keyword evidence="4" id="KW-0611">Plant defense</keyword>
<dbReference type="PANTHER" id="PTHR47116">
    <property type="entry name" value="PHLOEM FILAMENT PROTEIN"/>
    <property type="match status" value="1"/>
</dbReference>
<evidence type="ECO:0000256" key="2">
    <source>
        <dbReference type="ARBA" id="ARBA00022690"/>
    </source>
</evidence>
<accession>A0A0D3H484</accession>
<dbReference type="Pfam" id="PF16845">
    <property type="entry name" value="SQAPI"/>
    <property type="match status" value="1"/>
</dbReference>
<dbReference type="Gramene" id="OBART09G02460.1">
    <property type="protein sequence ID" value="OBART09G02460.1"/>
    <property type="gene ID" value="OBART09G02460"/>
</dbReference>
<keyword evidence="2" id="KW-0646">Protease inhibitor</keyword>
<dbReference type="AlphaFoldDB" id="A0A0D3H484"/>
<dbReference type="SUPFAM" id="SSF54403">
    <property type="entry name" value="Cystatin/monellin"/>
    <property type="match status" value="1"/>
</dbReference>
<feature type="chain" id="PRO_5018790355" evidence="5">
    <location>
        <begin position="25"/>
        <end position="120"/>
    </location>
</feature>
<dbReference type="CDD" id="cd00042">
    <property type="entry name" value="CY"/>
    <property type="match status" value="1"/>
</dbReference>
<keyword evidence="8" id="KW-1185">Reference proteome</keyword>
<dbReference type="InterPro" id="IPR046350">
    <property type="entry name" value="Cystatin_sf"/>
</dbReference>
<evidence type="ECO:0000256" key="1">
    <source>
        <dbReference type="ARBA" id="ARBA00007233"/>
    </source>
</evidence>
<proteinExistence type="inferred from homology"/>
<keyword evidence="3" id="KW-0789">Thiol protease inhibitor</keyword>
<feature type="signal peptide" evidence="5">
    <location>
        <begin position="1"/>
        <end position="24"/>
    </location>
</feature>
<evidence type="ECO:0000313" key="7">
    <source>
        <dbReference type="EnsemblPlants" id="OBART09G02460.1"/>
    </source>
</evidence>
<dbReference type="InterPro" id="IPR000010">
    <property type="entry name" value="Cystatin_dom"/>
</dbReference>
<organism evidence="7">
    <name type="scientific">Oryza barthii</name>
    <dbReference type="NCBI Taxonomy" id="65489"/>
    <lineage>
        <taxon>Eukaryota</taxon>
        <taxon>Viridiplantae</taxon>
        <taxon>Streptophyta</taxon>
        <taxon>Embryophyta</taxon>
        <taxon>Tracheophyta</taxon>
        <taxon>Spermatophyta</taxon>
        <taxon>Magnoliopsida</taxon>
        <taxon>Liliopsida</taxon>
        <taxon>Poales</taxon>
        <taxon>Poaceae</taxon>
        <taxon>BOP clade</taxon>
        <taxon>Oryzoideae</taxon>
        <taxon>Oryzeae</taxon>
        <taxon>Oryzinae</taxon>
        <taxon>Oryza</taxon>
    </lineage>
</organism>
<evidence type="ECO:0000256" key="3">
    <source>
        <dbReference type="ARBA" id="ARBA00022704"/>
    </source>
</evidence>
<reference evidence="7" key="2">
    <citation type="submission" date="2015-03" db="UniProtKB">
        <authorList>
            <consortium name="EnsemblPlants"/>
        </authorList>
    </citation>
    <scope>IDENTIFICATION</scope>
</reference>
<evidence type="ECO:0000256" key="5">
    <source>
        <dbReference type="SAM" id="SignalP"/>
    </source>
</evidence>
<dbReference type="SMR" id="A0A0D3H484"/>
<sequence>MARHPGLLLILLAAVAAVATTSRAQWVGGWNVIEDVAGNNQIQRVGAWAVGKHNQLGTNDRLQFVRVVAAEEQVVQGSNYLVVIDAASSRKKTRELYVAVVADLVGATTYQLSSFKLATK</sequence>
<dbReference type="PaxDb" id="65489-OBART09G02460.1"/>
<evidence type="ECO:0000259" key="6">
    <source>
        <dbReference type="Pfam" id="PF16845"/>
    </source>
</evidence>
<comment type="similarity">
    <text evidence="1">Belongs to the cystatin family. Phytocystatin subfamily.</text>
</comment>
<dbReference type="GO" id="GO:0006952">
    <property type="term" value="P:defense response"/>
    <property type="evidence" value="ECO:0007669"/>
    <property type="project" value="UniProtKB-KW"/>
</dbReference>
<feature type="domain" description="Cystatin" evidence="6">
    <location>
        <begin position="35"/>
        <end position="116"/>
    </location>
</feature>
<reference evidence="7" key="1">
    <citation type="journal article" date="2009" name="Rice">
        <title>De Novo Next Generation Sequencing of Plant Genomes.</title>
        <authorList>
            <person name="Rounsley S."/>
            <person name="Marri P.R."/>
            <person name="Yu Y."/>
            <person name="He R."/>
            <person name="Sisneros N."/>
            <person name="Goicoechea J.L."/>
            <person name="Lee S.J."/>
            <person name="Angelova A."/>
            <person name="Kudrna D."/>
            <person name="Luo M."/>
            <person name="Affourtit J."/>
            <person name="Desany B."/>
            <person name="Knight J."/>
            <person name="Niazi F."/>
            <person name="Egholm M."/>
            <person name="Wing R.A."/>
        </authorList>
    </citation>
    <scope>NUCLEOTIDE SEQUENCE [LARGE SCALE GENOMIC DNA]</scope>
    <source>
        <strain evidence="7">cv. IRGC 105608</strain>
    </source>
</reference>
<dbReference type="Proteomes" id="UP000026960">
    <property type="component" value="Chromosome 9"/>
</dbReference>
<dbReference type="GO" id="GO:0004869">
    <property type="term" value="F:cysteine-type endopeptidase inhibitor activity"/>
    <property type="evidence" value="ECO:0007669"/>
    <property type="project" value="UniProtKB-KW"/>
</dbReference>
<dbReference type="HOGENOM" id="CLU_113093_2_2_1"/>
<dbReference type="PROSITE" id="PS00287">
    <property type="entry name" value="CYSTATIN"/>
    <property type="match status" value="1"/>
</dbReference>
<dbReference type="InterPro" id="IPR027214">
    <property type="entry name" value="Cystatin"/>
</dbReference>
<name>A0A0D3H484_9ORYZ</name>
<dbReference type="Gene3D" id="3.10.450.10">
    <property type="match status" value="1"/>
</dbReference>
<dbReference type="InterPro" id="IPR018073">
    <property type="entry name" value="Prot_inh_cystat_CS"/>
</dbReference>
<keyword evidence="5" id="KW-0732">Signal</keyword>
<dbReference type="EnsemblPlants" id="OBART09G02460.1">
    <property type="protein sequence ID" value="OBART09G02460.1"/>
    <property type="gene ID" value="OBART09G02460"/>
</dbReference>
<protein>
    <submittedName>
        <fullName evidence="7">Cysteine proteinase inhibitor</fullName>
    </submittedName>
</protein>
<dbReference type="STRING" id="65489.A0A0D3H484"/>
<evidence type="ECO:0000256" key="4">
    <source>
        <dbReference type="ARBA" id="ARBA00022821"/>
    </source>
</evidence>
<evidence type="ECO:0000313" key="8">
    <source>
        <dbReference type="Proteomes" id="UP000026960"/>
    </source>
</evidence>